<organism evidence="8 9">
    <name type="scientific">Agromyces ramosus</name>
    <dbReference type="NCBI Taxonomy" id="33879"/>
    <lineage>
        <taxon>Bacteria</taxon>
        <taxon>Bacillati</taxon>
        <taxon>Actinomycetota</taxon>
        <taxon>Actinomycetes</taxon>
        <taxon>Micrococcales</taxon>
        <taxon>Microbacteriaceae</taxon>
        <taxon>Agromyces</taxon>
    </lineage>
</organism>
<evidence type="ECO:0000313" key="8">
    <source>
        <dbReference type="EMBL" id="MDQ0895220.1"/>
    </source>
</evidence>
<evidence type="ECO:0000256" key="2">
    <source>
        <dbReference type="ARBA" id="ARBA00004754"/>
    </source>
</evidence>
<evidence type="ECO:0000313" key="9">
    <source>
        <dbReference type="Proteomes" id="UP001239083"/>
    </source>
</evidence>
<evidence type="ECO:0000259" key="7">
    <source>
        <dbReference type="Pfam" id="PF09349"/>
    </source>
</evidence>
<comment type="caution">
    <text evidence="8">The sequence shown here is derived from an EMBL/GenBank/DDBJ whole genome shotgun (WGS) entry which is preliminary data.</text>
</comment>
<evidence type="ECO:0000256" key="4">
    <source>
        <dbReference type="ARBA" id="ARBA00022631"/>
    </source>
</evidence>
<evidence type="ECO:0000256" key="3">
    <source>
        <dbReference type="ARBA" id="ARBA00012257"/>
    </source>
</evidence>
<feature type="domain" description="Oxo-4-hydroxy-4-carboxy-5-ureidoimidazoline decarboxylase" evidence="7">
    <location>
        <begin position="11"/>
        <end position="164"/>
    </location>
</feature>
<sequence length="169" mass="18169">MDEAMRLDEFNEAGREAAIASLRPCLDITRWCEELADGRPYDSVDDVVARAEAAAAPFTADEIEAALARHPRIGERAGGEHAEATMSRAEQAGVDPRDAATAVALADGNHAYEQRFGRVFLIRAAGRSAADILDALTTRLGNTPAEEQQVVAEQLREIAVLRLKGMLAA</sequence>
<evidence type="ECO:0000256" key="6">
    <source>
        <dbReference type="ARBA" id="ARBA00023239"/>
    </source>
</evidence>
<proteinExistence type="predicted"/>
<dbReference type="NCBIfam" id="NF010372">
    <property type="entry name" value="PRK13798.1"/>
    <property type="match status" value="1"/>
</dbReference>
<name>A0ABU0RAW0_9MICO</name>
<dbReference type="Gene3D" id="1.10.3330.10">
    <property type="entry name" value="Oxo-4-hydroxy-4-carboxy-5-ureidoimidazoline decarboxylase"/>
    <property type="match status" value="1"/>
</dbReference>
<dbReference type="GO" id="GO:0051997">
    <property type="term" value="F:2-oxo-4-hydroxy-4-carboxy-5-ureidoimidazoline decarboxylase activity"/>
    <property type="evidence" value="ECO:0007669"/>
    <property type="project" value="UniProtKB-EC"/>
</dbReference>
<comment type="pathway">
    <text evidence="2">Purine metabolism; urate degradation; (S)-allantoin from urate: step 3/3.</text>
</comment>
<dbReference type="NCBIfam" id="TIGR03180">
    <property type="entry name" value="UraD_2"/>
    <property type="match status" value="1"/>
</dbReference>
<keyword evidence="6 8" id="KW-0456">Lyase</keyword>
<dbReference type="EC" id="4.1.1.97" evidence="3"/>
<reference evidence="8 9" key="1">
    <citation type="submission" date="2023-07" db="EMBL/GenBank/DDBJ databases">
        <title>Comparative genomics of wheat-associated soil bacteria to identify genetic determinants of phenazine resistance.</title>
        <authorList>
            <person name="Mouncey N."/>
        </authorList>
    </citation>
    <scope>NUCLEOTIDE SEQUENCE [LARGE SCALE GENOMIC DNA]</scope>
    <source>
        <strain evidence="8 9">V3I3</strain>
    </source>
</reference>
<protein>
    <recommendedName>
        <fullName evidence="3">2-oxo-4-hydroxy-4-carboxy-5-ureidoimidazoline decarboxylase</fullName>
        <ecNumber evidence="3">4.1.1.97</ecNumber>
    </recommendedName>
</protein>
<keyword evidence="9" id="KW-1185">Reference proteome</keyword>
<dbReference type="PANTHER" id="PTHR43466">
    <property type="entry name" value="2-OXO-4-HYDROXY-4-CARBOXY-5-UREIDOIMIDAZOLINE DECARBOXYLASE-RELATED"/>
    <property type="match status" value="1"/>
</dbReference>
<dbReference type="InterPro" id="IPR036778">
    <property type="entry name" value="OHCU_decarboxylase_sf"/>
</dbReference>
<dbReference type="EMBL" id="JAUSYY010000001">
    <property type="protein sequence ID" value="MDQ0895220.1"/>
    <property type="molecule type" value="Genomic_DNA"/>
</dbReference>
<keyword evidence="4" id="KW-0659">Purine metabolism</keyword>
<dbReference type="Pfam" id="PF09349">
    <property type="entry name" value="OHCU_decarbox"/>
    <property type="match status" value="1"/>
</dbReference>
<evidence type="ECO:0000256" key="1">
    <source>
        <dbReference type="ARBA" id="ARBA00001163"/>
    </source>
</evidence>
<keyword evidence="5" id="KW-0210">Decarboxylase</keyword>
<comment type="catalytic activity">
    <reaction evidence="1">
        <text>5-hydroxy-2-oxo-4-ureido-2,5-dihydro-1H-imidazole-5-carboxylate + H(+) = (S)-allantoin + CO2</text>
        <dbReference type="Rhea" id="RHEA:26301"/>
        <dbReference type="ChEBI" id="CHEBI:15378"/>
        <dbReference type="ChEBI" id="CHEBI:15678"/>
        <dbReference type="ChEBI" id="CHEBI:16526"/>
        <dbReference type="ChEBI" id="CHEBI:58639"/>
        <dbReference type="EC" id="4.1.1.97"/>
    </reaction>
</comment>
<accession>A0ABU0RAW0</accession>
<dbReference type="InterPro" id="IPR017595">
    <property type="entry name" value="OHCU_decarboxylase-2"/>
</dbReference>
<dbReference type="PANTHER" id="PTHR43466:SF1">
    <property type="entry name" value="2-OXO-4-HYDROXY-4-CARBOXY-5-UREIDOIMIDAZOLINE DECARBOXYLASE-RELATED"/>
    <property type="match status" value="1"/>
</dbReference>
<dbReference type="InterPro" id="IPR018020">
    <property type="entry name" value="OHCU_decarboxylase"/>
</dbReference>
<evidence type="ECO:0000256" key="5">
    <source>
        <dbReference type="ARBA" id="ARBA00022793"/>
    </source>
</evidence>
<dbReference type="SUPFAM" id="SSF158694">
    <property type="entry name" value="UraD-Like"/>
    <property type="match status" value="1"/>
</dbReference>
<gene>
    <name evidence="8" type="ORF">QFZ26_002775</name>
</gene>
<dbReference type="Proteomes" id="UP001239083">
    <property type="component" value="Unassembled WGS sequence"/>
</dbReference>